<protein>
    <submittedName>
        <fullName evidence="2">G1458 protein</fullName>
    </submittedName>
</protein>
<feature type="compositionally biased region" description="Low complexity" evidence="1">
    <location>
        <begin position="115"/>
        <end position="124"/>
    </location>
</feature>
<reference evidence="2 3" key="1">
    <citation type="submission" date="2024-06" db="EMBL/GenBank/DDBJ databases">
        <authorList>
            <person name="Kraege A."/>
            <person name="Thomma B."/>
        </authorList>
    </citation>
    <scope>NUCLEOTIDE SEQUENCE [LARGE SCALE GENOMIC DNA]</scope>
</reference>
<dbReference type="Proteomes" id="UP001497392">
    <property type="component" value="Unassembled WGS sequence"/>
</dbReference>
<evidence type="ECO:0000313" key="3">
    <source>
        <dbReference type="Proteomes" id="UP001497392"/>
    </source>
</evidence>
<evidence type="ECO:0000256" key="1">
    <source>
        <dbReference type="SAM" id="MobiDB-lite"/>
    </source>
</evidence>
<proteinExistence type="predicted"/>
<dbReference type="InterPro" id="IPR029147">
    <property type="entry name" value="CFAP77"/>
</dbReference>
<sequence length="158" mass="17762">MKGRDSIILCFRGLTKPQQQKHFRETNPIKLKRGIAAVRTTAQLPSDADPYHTYGCLPAFRSMEMIRMMGDDSPTVRSLIQGDFMNDWCRANHSRTQGAAKAPNETRASQRSTKAAQGHAAAAQRRLDRRGTAPEPFKLKKFKAVQSRVCSFRDAQGR</sequence>
<dbReference type="PANTHER" id="PTHR28617:SF1">
    <property type="entry name" value="CILIA- AND FLAGELLA-ASSOCIATED PROTEIN 77"/>
    <property type="match status" value="1"/>
</dbReference>
<evidence type="ECO:0000313" key="2">
    <source>
        <dbReference type="EMBL" id="CAL5219595.1"/>
    </source>
</evidence>
<accession>A0ABP1FI21</accession>
<name>A0ABP1FI21_9CHLO</name>
<keyword evidence="3" id="KW-1185">Reference proteome</keyword>
<organism evidence="2 3">
    <name type="scientific">Coccomyxa viridis</name>
    <dbReference type="NCBI Taxonomy" id="1274662"/>
    <lineage>
        <taxon>Eukaryota</taxon>
        <taxon>Viridiplantae</taxon>
        <taxon>Chlorophyta</taxon>
        <taxon>core chlorophytes</taxon>
        <taxon>Trebouxiophyceae</taxon>
        <taxon>Trebouxiophyceae incertae sedis</taxon>
        <taxon>Coccomyxaceae</taxon>
        <taxon>Coccomyxa</taxon>
    </lineage>
</organism>
<gene>
    <name evidence="2" type="primary">g1458</name>
    <name evidence="2" type="ORF">VP750_LOCUS1254</name>
</gene>
<feature type="region of interest" description="Disordered" evidence="1">
    <location>
        <begin position="94"/>
        <end position="138"/>
    </location>
</feature>
<dbReference type="EMBL" id="CAXHTA020000002">
    <property type="protein sequence ID" value="CAL5219595.1"/>
    <property type="molecule type" value="Genomic_DNA"/>
</dbReference>
<dbReference type="PANTHER" id="PTHR28617">
    <property type="entry name" value="CILIA- AND FLAGELLA-ASSOCIATED PROTEIN 77"/>
    <property type="match status" value="1"/>
</dbReference>
<comment type="caution">
    <text evidence="2">The sequence shown here is derived from an EMBL/GenBank/DDBJ whole genome shotgun (WGS) entry which is preliminary data.</text>
</comment>